<proteinExistence type="predicted"/>
<accession>A0A2W5FNT2</accession>
<comment type="caution">
    <text evidence="1">The sequence shown here is derived from an EMBL/GenBank/DDBJ whole genome shotgun (WGS) entry which is preliminary data.</text>
</comment>
<dbReference type="AlphaFoldDB" id="A0A2W5FNT2"/>
<organism evidence="1 2">
    <name type="scientific">Micavibrio aeruginosavorus</name>
    <dbReference type="NCBI Taxonomy" id="349221"/>
    <lineage>
        <taxon>Bacteria</taxon>
        <taxon>Pseudomonadati</taxon>
        <taxon>Bdellovibrionota</taxon>
        <taxon>Bdellovibrionia</taxon>
        <taxon>Bdellovibrionales</taxon>
        <taxon>Pseudobdellovibrionaceae</taxon>
        <taxon>Micavibrio</taxon>
    </lineage>
</organism>
<gene>
    <name evidence="1" type="ORF">DI586_04935</name>
</gene>
<reference evidence="1 2" key="1">
    <citation type="submission" date="2017-08" db="EMBL/GenBank/DDBJ databases">
        <title>Infants hospitalized years apart are colonized by the same room-sourced microbial strains.</title>
        <authorList>
            <person name="Brooks B."/>
            <person name="Olm M.R."/>
            <person name="Firek B.A."/>
            <person name="Baker R."/>
            <person name="Thomas B.C."/>
            <person name="Morowitz M.J."/>
            <person name="Banfield J.F."/>
        </authorList>
    </citation>
    <scope>NUCLEOTIDE SEQUENCE [LARGE SCALE GENOMIC DNA]</scope>
    <source>
        <strain evidence="1">S2_006_000_R2_64</strain>
    </source>
</reference>
<evidence type="ECO:0000313" key="2">
    <source>
        <dbReference type="Proteomes" id="UP000249739"/>
    </source>
</evidence>
<evidence type="ECO:0000313" key="1">
    <source>
        <dbReference type="EMBL" id="PZP56044.1"/>
    </source>
</evidence>
<dbReference type="Proteomes" id="UP000249739">
    <property type="component" value="Unassembled WGS sequence"/>
</dbReference>
<dbReference type="EMBL" id="QFOT01000040">
    <property type="protein sequence ID" value="PZP56044.1"/>
    <property type="molecule type" value="Genomic_DNA"/>
</dbReference>
<protein>
    <submittedName>
        <fullName evidence="1">Uncharacterized protein</fullName>
    </submittedName>
</protein>
<sequence length="109" mass="11547">MENIKGTAKEAFSKCMDNASWPKNVSAEPQGPNQVMIKSYDDGTQQLGIIATKEGKSVHIEGGTRNGDIADLTVTSSRLPPASDFDTPRDQKVLATTIQNAAACLKPGA</sequence>
<name>A0A2W5FNT2_9BACT</name>